<evidence type="ECO:0000313" key="10">
    <source>
        <dbReference type="Proteomes" id="UP000235803"/>
    </source>
</evidence>
<sequence length="50" mass="5360">MHISHKSCYNPINRQKGAGGGKPVTITVPHPKKDVKIGVEKAIRKQAGLA</sequence>
<dbReference type="Gene3D" id="3.30.920.30">
    <property type="entry name" value="Hypothetical protein"/>
    <property type="match status" value="1"/>
</dbReference>
<evidence type="ECO:0000256" key="8">
    <source>
        <dbReference type="SAM" id="MobiDB-lite"/>
    </source>
</evidence>
<evidence type="ECO:0000256" key="1">
    <source>
        <dbReference type="ARBA" id="ARBA00006620"/>
    </source>
</evidence>
<evidence type="ECO:0000256" key="5">
    <source>
        <dbReference type="ARBA" id="ARBA00022801"/>
    </source>
</evidence>
<keyword evidence="5" id="KW-0378">Hydrolase</keyword>
<comment type="similarity">
    <text evidence="1">Belongs to the HicA mRNA interferase family.</text>
</comment>
<keyword evidence="6" id="KW-0694">RNA-binding</keyword>
<keyword evidence="2" id="KW-1277">Toxin-antitoxin system</keyword>
<evidence type="ECO:0008006" key="11">
    <source>
        <dbReference type="Google" id="ProtNLM"/>
    </source>
</evidence>
<dbReference type="AlphaFoldDB" id="A0A2N7U9I2"/>
<keyword evidence="4" id="KW-0255">Endonuclease</keyword>
<dbReference type="GO" id="GO:0016787">
    <property type="term" value="F:hydrolase activity"/>
    <property type="evidence" value="ECO:0007669"/>
    <property type="project" value="UniProtKB-KW"/>
</dbReference>
<dbReference type="EMBL" id="PNRF01000009">
    <property type="protein sequence ID" value="PMR77096.1"/>
    <property type="molecule type" value="Genomic_DNA"/>
</dbReference>
<dbReference type="OrthoDB" id="9811409at2"/>
<dbReference type="Pfam" id="PF07927">
    <property type="entry name" value="HicA_toxin"/>
    <property type="match status" value="1"/>
</dbReference>
<evidence type="ECO:0000256" key="3">
    <source>
        <dbReference type="ARBA" id="ARBA00022722"/>
    </source>
</evidence>
<keyword evidence="7" id="KW-0346">Stress response</keyword>
<evidence type="ECO:0000313" key="9">
    <source>
        <dbReference type="EMBL" id="PMR77096.1"/>
    </source>
</evidence>
<evidence type="ECO:0000256" key="2">
    <source>
        <dbReference type="ARBA" id="ARBA00022649"/>
    </source>
</evidence>
<feature type="region of interest" description="Disordered" evidence="8">
    <location>
        <begin position="1"/>
        <end position="29"/>
    </location>
</feature>
<evidence type="ECO:0000256" key="6">
    <source>
        <dbReference type="ARBA" id="ARBA00022884"/>
    </source>
</evidence>
<organism evidence="9 10">
    <name type="scientific">Billgrantia endophytica</name>
    <dbReference type="NCBI Taxonomy" id="2033802"/>
    <lineage>
        <taxon>Bacteria</taxon>
        <taxon>Pseudomonadati</taxon>
        <taxon>Pseudomonadota</taxon>
        <taxon>Gammaproteobacteria</taxon>
        <taxon>Oceanospirillales</taxon>
        <taxon>Halomonadaceae</taxon>
        <taxon>Billgrantia</taxon>
    </lineage>
</organism>
<dbReference type="InterPro" id="IPR038570">
    <property type="entry name" value="HicA_sf"/>
</dbReference>
<dbReference type="Proteomes" id="UP000235803">
    <property type="component" value="Unassembled WGS sequence"/>
</dbReference>
<reference evidence="9 10" key="1">
    <citation type="submission" date="2018-01" db="EMBL/GenBank/DDBJ databases">
        <title>Halomonas endophytica sp. nov., isolated from storage liquid in the stems of Populus euphratica.</title>
        <authorList>
            <person name="Chen C."/>
        </authorList>
    </citation>
    <scope>NUCLEOTIDE SEQUENCE [LARGE SCALE GENOMIC DNA]</scope>
    <source>
        <strain evidence="9 10">MC28</strain>
    </source>
</reference>
<name>A0A2N7U9I2_9GAMM</name>
<dbReference type="GO" id="GO:0003729">
    <property type="term" value="F:mRNA binding"/>
    <property type="evidence" value="ECO:0007669"/>
    <property type="project" value="InterPro"/>
</dbReference>
<comment type="caution">
    <text evidence="9">The sequence shown here is derived from an EMBL/GenBank/DDBJ whole genome shotgun (WGS) entry which is preliminary data.</text>
</comment>
<evidence type="ECO:0000256" key="7">
    <source>
        <dbReference type="ARBA" id="ARBA00023016"/>
    </source>
</evidence>
<protein>
    <recommendedName>
        <fullName evidence="11">Addiction module toxin, HicA family</fullName>
    </recommendedName>
</protein>
<keyword evidence="3" id="KW-0540">Nuclease</keyword>
<dbReference type="InterPro" id="IPR012933">
    <property type="entry name" value="HicA_mRNA_interferase"/>
</dbReference>
<dbReference type="RefSeq" id="WP_102652039.1">
    <property type="nucleotide sequence ID" value="NZ_PNRF01000009.1"/>
</dbReference>
<evidence type="ECO:0000256" key="4">
    <source>
        <dbReference type="ARBA" id="ARBA00022759"/>
    </source>
</evidence>
<dbReference type="GO" id="GO:0004519">
    <property type="term" value="F:endonuclease activity"/>
    <property type="evidence" value="ECO:0007669"/>
    <property type="project" value="UniProtKB-KW"/>
</dbReference>
<proteinExistence type="inferred from homology"/>
<accession>A0A2N7U9I2</accession>
<gene>
    <name evidence="9" type="ORF">C1H69_03540</name>
</gene>
<keyword evidence="10" id="KW-1185">Reference proteome</keyword>